<dbReference type="RefSeq" id="WP_014827595.1">
    <property type="nucleotide sequence ID" value="NC_018068.1"/>
</dbReference>
<dbReference type="OrthoDB" id="1797681at2"/>
<reference evidence="1 2" key="1">
    <citation type="journal article" date="2012" name="J. Bacteriol.">
        <title>Complete genome sequences of Desulfosporosinus orientis DSM765T, Desulfosporosinus youngiae DSM17734T, Desulfosporosinus meridiei DSM13257T, and Desulfosporosinus acidiphilus DSM22704T.</title>
        <authorList>
            <person name="Pester M."/>
            <person name="Brambilla E."/>
            <person name="Alazard D."/>
            <person name="Rattei T."/>
            <person name="Weinmaier T."/>
            <person name="Han J."/>
            <person name="Lucas S."/>
            <person name="Lapidus A."/>
            <person name="Cheng J.F."/>
            <person name="Goodwin L."/>
            <person name="Pitluck S."/>
            <person name="Peters L."/>
            <person name="Ovchinnikova G."/>
            <person name="Teshima H."/>
            <person name="Detter J.C."/>
            <person name="Han C.S."/>
            <person name="Tapia R."/>
            <person name="Land M.L."/>
            <person name="Hauser L."/>
            <person name="Kyrpides N.C."/>
            <person name="Ivanova N.N."/>
            <person name="Pagani I."/>
            <person name="Huntmann M."/>
            <person name="Wei C.L."/>
            <person name="Davenport K.W."/>
            <person name="Daligault H."/>
            <person name="Chain P.S."/>
            <person name="Chen A."/>
            <person name="Mavromatis K."/>
            <person name="Markowitz V."/>
            <person name="Szeto E."/>
            <person name="Mikhailova N."/>
            <person name="Pati A."/>
            <person name="Wagner M."/>
            <person name="Woyke T."/>
            <person name="Ollivier B."/>
            <person name="Klenk H.P."/>
            <person name="Spring S."/>
            <person name="Loy A."/>
        </authorList>
    </citation>
    <scope>NUCLEOTIDE SEQUENCE [LARGE SCALE GENOMIC DNA]</scope>
    <source>
        <strain evidence="2">DSM 22704 / JCM 16185 / SJ4</strain>
    </source>
</reference>
<dbReference type="KEGG" id="dai:Desaci_2667"/>
<name>I4D725_DESAJ</name>
<dbReference type="AlphaFoldDB" id="I4D725"/>
<evidence type="ECO:0000313" key="1">
    <source>
        <dbReference type="EMBL" id="AFM41599.1"/>
    </source>
</evidence>
<keyword evidence="2" id="KW-1185">Reference proteome</keyword>
<proteinExistence type="predicted"/>
<protein>
    <submittedName>
        <fullName evidence="1">Uncharacterized protein</fullName>
    </submittedName>
</protein>
<dbReference type="HOGENOM" id="CLU_1872131_0_0_9"/>
<evidence type="ECO:0000313" key="2">
    <source>
        <dbReference type="Proteomes" id="UP000002892"/>
    </source>
</evidence>
<dbReference type="Proteomes" id="UP000002892">
    <property type="component" value="Chromosome"/>
</dbReference>
<gene>
    <name evidence="1" type="ordered locus">Desaci_2667</name>
</gene>
<sequence>MTDNSFIQKVQDSYFKSLTIDLEDLKKMLKEVMPVEGYVDFEMFKKDGGMTFVLKDYYNEDKWDAADLLCKLTINSNDIIQVVEHDIPPFINDKNQKIILFLSSLVGKKLNYKVKEDDIVDPLEPVVEYLYDEIQGL</sequence>
<accession>I4D725</accession>
<organism evidence="1 2">
    <name type="scientific">Desulfosporosinus acidiphilus (strain DSM 22704 / JCM 16185 / SJ4)</name>
    <dbReference type="NCBI Taxonomy" id="646529"/>
    <lineage>
        <taxon>Bacteria</taxon>
        <taxon>Bacillati</taxon>
        <taxon>Bacillota</taxon>
        <taxon>Clostridia</taxon>
        <taxon>Eubacteriales</taxon>
        <taxon>Desulfitobacteriaceae</taxon>
        <taxon>Desulfosporosinus</taxon>
    </lineage>
</organism>
<dbReference type="EMBL" id="CP003639">
    <property type="protein sequence ID" value="AFM41599.1"/>
    <property type="molecule type" value="Genomic_DNA"/>
</dbReference>